<dbReference type="EMBL" id="CM000769">
    <property type="protein sequence ID" value="OQU76333.1"/>
    <property type="molecule type" value="Genomic_DNA"/>
</dbReference>
<sequence>MIYIDMLLLHQGGHKQGQQCGRHHGDSGGRSGGGSSDRSRRRRRRRRRELLRRCGGHEDGRHGEEQSGGDDTGSHQGLDEDLRRDSKRENGCWRVTKAVSRRRGVLFVLWAALR</sequence>
<protein>
    <submittedName>
        <fullName evidence="2">Uncharacterized protein</fullName>
    </submittedName>
</protein>
<evidence type="ECO:0000256" key="1">
    <source>
        <dbReference type="SAM" id="MobiDB-lite"/>
    </source>
</evidence>
<reference evidence="2 3" key="1">
    <citation type="journal article" date="2009" name="Nature">
        <title>The Sorghum bicolor genome and the diversification of grasses.</title>
        <authorList>
            <person name="Paterson A.H."/>
            <person name="Bowers J.E."/>
            <person name="Bruggmann R."/>
            <person name="Dubchak I."/>
            <person name="Grimwood J."/>
            <person name="Gundlach H."/>
            <person name="Haberer G."/>
            <person name="Hellsten U."/>
            <person name="Mitros T."/>
            <person name="Poliakov A."/>
            <person name="Schmutz J."/>
            <person name="Spannagl M."/>
            <person name="Tang H."/>
            <person name="Wang X."/>
            <person name="Wicker T."/>
            <person name="Bharti A.K."/>
            <person name="Chapman J."/>
            <person name="Feltus F.A."/>
            <person name="Gowik U."/>
            <person name="Grigoriev I.V."/>
            <person name="Lyons E."/>
            <person name="Maher C.A."/>
            <person name="Martis M."/>
            <person name="Narechania A."/>
            <person name="Otillar R.P."/>
            <person name="Penning B.W."/>
            <person name="Salamov A.A."/>
            <person name="Wang Y."/>
            <person name="Zhang L."/>
            <person name="Carpita N.C."/>
            <person name="Freeling M."/>
            <person name="Gingle A.R."/>
            <person name="Hash C.T."/>
            <person name="Keller B."/>
            <person name="Klein P."/>
            <person name="Kresovich S."/>
            <person name="McCann M.C."/>
            <person name="Ming R."/>
            <person name="Peterson D.G."/>
            <person name="Mehboob-ur-Rahman"/>
            <person name="Ware D."/>
            <person name="Westhoff P."/>
            <person name="Mayer K.F."/>
            <person name="Messing J."/>
            <person name="Rokhsar D.S."/>
        </authorList>
    </citation>
    <scope>NUCLEOTIDE SEQUENCE [LARGE SCALE GENOMIC DNA]</scope>
    <source>
        <strain evidence="3">cv. BTx623</strain>
    </source>
</reference>
<dbReference type="Gramene" id="OQU76333">
    <property type="protein sequence ID" value="OQU76333"/>
    <property type="gene ID" value="SORBI_3010G131950"/>
</dbReference>
<feature type="compositionally biased region" description="Basic and acidic residues" evidence="1">
    <location>
        <begin position="51"/>
        <end position="65"/>
    </location>
</feature>
<accession>A0A1W0VSR7</accession>
<dbReference type="Proteomes" id="UP000000768">
    <property type="component" value="Chromosome 10"/>
</dbReference>
<proteinExistence type="predicted"/>
<feature type="compositionally biased region" description="Basic residues" evidence="1">
    <location>
        <begin position="39"/>
        <end position="50"/>
    </location>
</feature>
<name>A0A1W0VSR7_SORBI</name>
<organism evidence="2 3">
    <name type="scientific">Sorghum bicolor</name>
    <name type="common">Sorghum</name>
    <name type="synonym">Sorghum vulgare</name>
    <dbReference type="NCBI Taxonomy" id="4558"/>
    <lineage>
        <taxon>Eukaryota</taxon>
        <taxon>Viridiplantae</taxon>
        <taxon>Streptophyta</taxon>
        <taxon>Embryophyta</taxon>
        <taxon>Tracheophyta</taxon>
        <taxon>Spermatophyta</taxon>
        <taxon>Magnoliopsida</taxon>
        <taxon>Liliopsida</taxon>
        <taxon>Poales</taxon>
        <taxon>Poaceae</taxon>
        <taxon>PACMAD clade</taxon>
        <taxon>Panicoideae</taxon>
        <taxon>Andropogonodae</taxon>
        <taxon>Andropogoneae</taxon>
        <taxon>Sorghinae</taxon>
        <taxon>Sorghum</taxon>
    </lineage>
</organism>
<reference evidence="3" key="2">
    <citation type="journal article" date="2018" name="Plant J.">
        <title>The Sorghum bicolor reference genome: improved assembly, gene annotations, a transcriptome atlas, and signatures of genome organization.</title>
        <authorList>
            <person name="McCormick R.F."/>
            <person name="Truong S.K."/>
            <person name="Sreedasyam A."/>
            <person name="Jenkins J."/>
            <person name="Shu S."/>
            <person name="Sims D."/>
            <person name="Kennedy M."/>
            <person name="Amirebrahimi M."/>
            <person name="Weers B.D."/>
            <person name="McKinley B."/>
            <person name="Mattison A."/>
            <person name="Morishige D.T."/>
            <person name="Grimwood J."/>
            <person name="Schmutz J."/>
            <person name="Mullet J.E."/>
        </authorList>
    </citation>
    <scope>NUCLEOTIDE SEQUENCE [LARGE SCALE GENOMIC DNA]</scope>
    <source>
        <strain evidence="3">cv. BTx623</strain>
    </source>
</reference>
<dbReference type="InParanoid" id="A0A1W0VSR7"/>
<evidence type="ECO:0000313" key="3">
    <source>
        <dbReference type="Proteomes" id="UP000000768"/>
    </source>
</evidence>
<gene>
    <name evidence="2" type="ORF">SORBI_3010G131950</name>
</gene>
<dbReference type="AlphaFoldDB" id="A0A1W0VSR7"/>
<evidence type="ECO:0000313" key="2">
    <source>
        <dbReference type="EMBL" id="OQU76333.1"/>
    </source>
</evidence>
<keyword evidence="3" id="KW-1185">Reference proteome</keyword>
<feature type="region of interest" description="Disordered" evidence="1">
    <location>
        <begin position="12"/>
        <end position="85"/>
    </location>
</feature>